<name>A0A8T0CPY8_CORYI</name>
<dbReference type="Gramene" id="rna-gnl|WGS:JABURB|Cocit.L2263.1">
    <property type="protein sequence ID" value="cds-KAF7848139.1"/>
    <property type="gene ID" value="gene-BT93_L2263"/>
</dbReference>
<dbReference type="AlphaFoldDB" id="A0A8T0CPY8"/>
<dbReference type="EMBL" id="MU090274">
    <property type="protein sequence ID" value="KAF7848139.1"/>
    <property type="molecule type" value="Genomic_DNA"/>
</dbReference>
<keyword evidence="2" id="KW-1185">Reference proteome</keyword>
<evidence type="ECO:0000313" key="2">
    <source>
        <dbReference type="Proteomes" id="UP000806378"/>
    </source>
</evidence>
<accession>A0A8T0CPY8</accession>
<sequence length="103" mass="11130">MTRPSALQEMPNHLHGLANGADWFTRVDFHARSASASELALTSASRDRSSRKQSKMLDFRTTMFSKLSVLEIVLLSSDDIESQADAIVIAAVIAGSCGHLGLL</sequence>
<dbReference type="Proteomes" id="UP000806378">
    <property type="component" value="Unassembled WGS sequence"/>
</dbReference>
<evidence type="ECO:0000313" key="1">
    <source>
        <dbReference type="EMBL" id="KAF7848139.1"/>
    </source>
</evidence>
<comment type="caution">
    <text evidence="1">The sequence shown here is derived from an EMBL/GenBank/DDBJ whole genome shotgun (WGS) entry which is preliminary data.</text>
</comment>
<organism evidence="1 2">
    <name type="scientific">Corymbia citriodora subsp. variegata</name>
    <dbReference type="NCBI Taxonomy" id="360336"/>
    <lineage>
        <taxon>Eukaryota</taxon>
        <taxon>Viridiplantae</taxon>
        <taxon>Streptophyta</taxon>
        <taxon>Embryophyta</taxon>
        <taxon>Tracheophyta</taxon>
        <taxon>Spermatophyta</taxon>
        <taxon>Magnoliopsida</taxon>
        <taxon>eudicotyledons</taxon>
        <taxon>Gunneridae</taxon>
        <taxon>Pentapetalae</taxon>
        <taxon>rosids</taxon>
        <taxon>malvids</taxon>
        <taxon>Myrtales</taxon>
        <taxon>Myrtaceae</taxon>
        <taxon>Myrtoideae</taxon>
        <taxon>Eucalypteae</taxon>
        <taxon>Corymbia</taxon>
    </lineage>
</organism>
<proteinExistence type="predicted"/>
<protein>
    <submittedName>
        <fullName evidence="1">Uncharacterized protein</fullName>
    </submittedName>
</protein>
<reference evidence="1" key="1">
    <citation type="submission" date="2020-05" db="EMBL/GenBank/DDBJ databases">
        <title>WGS assembly of Corymbia citriodora subspecies variegata.</title>
        <authorList>
            <person name="Barry K."/>
            <person name="Hundley H."/>
            <person name="Shu S."/>
            <person name="Jenkins J."/>
            <person name="Grimwood J."/>
            <person name="Baten A."/>
        </authorList>
    </citation>
    <scope>NUCLEOTIDE SEQUENCE</scope>
    <source>
        <strain evidence="1">CV2-018</strain>
    </source>
</reference>
<gene>
    <name evidence="1" type="ORF">BT93_L2263</name>
</gene>